<dbReference type="InterPro" id="IPR012337">
    <property type="entry name" value="RNaseH-like_sf"/>
</dbReference>
<sequence length="151" mass="16801">MLSIRGKVCWLLHGDPRFAWPYDGSELVEDDCNLLTFSPQVVKTVAIRQGLQLACESGLYPVTFESDTKVVIDWINNGSKAGANVELIIVDILALLKSLGCVSVCYTPRQANQVAHYLAKNALSNDEDCYWLEEYPPCVSHFVMVDGQFSL</sequence>
<dbReference type="InterPro" id="IPR036397">
    <property type="entry name" value="RNaseH_sf"/>
</dbReference>
<reference evidence="2" key="1">
    <citation type="journal article" date="2023" name="Plant J.">
        <title>Genome sequences and population genomics provide insights into the demographic history, inbreeding, and mutation load of two 'living fossil' tree species of Dipteronia.</title>
        <authorList>
            <person name="Feng Y."/>
            <person name="Comes H.P."/>
            <person name="Chen J."/>
            <person name="Zhu S."/>
            <person name="Lu R."/>
            <person name="Zhang X."/>
            <person name="Li P."/>
            <person name="Qiu J."/>
            <person name="Olsen K.M."/>
            <person name="Qiu Y."/>
        </authorList>
    </citation>
    <scope>NUCLEOTIDE SEQUENCE</scope>
    <source>
        <strain evidence="2">NBL</strain>
    </source>
</reference>
<dbReference type="GO" id="GO:0003676">
    <property type="term" value="F:nucleic acid binding"/>
    <property type="evidence" value="ECO:0007669"/>
    <property type="project" value="InterPro"/>
</dbReference>
<gene>
    <name evidence="2" type="ORF">Dsin_032042</name>
</gene>
<dbReference type="InterPro" id="IPR002156">
    <property type="entry name" value="RNaseH_domain"/>
</dbReference>
<dbReference type="InterPro" id="IPR044730">
    <property type="entry name" value="RNase_H-like_dom_plant"/>
</dbReference>
<comment type="caution">
    <text evidence="2">The sequence shown here is derived from an EMBL/GenBank/DDBJ whole genome shotgun (WGS) entry which is preliminary data.</text>
</comment>
<dbReference type="SUPFAM" id="SSF53098">
    <property type="entry name" value="Ribonuclease H-like"/>
    <property type="match status" value="1"/>
</dbReference>
<evidence type="ECO:0000313" key="2">
    <source>
        <dbReference type="EMBL" id="KAK3184756.1"/>
    </source>
</evidence>
<dbReference type="InterPro" id="IPR052929">
    <property type="entry name" value="RNase_H-like_EbsB-rel"/>
</dbReference>
<dbReference type="CDD" id="cd06222">
    <property type="entry name" value="RNase_H_like"/>
    <property type="match status" value="1"/>
</dbReference>
<keyword evidence="3" id="KW-1185">Reference proteome</keyword>
<dbReference type="PANTHER" id="PTHR47074:SF48">
    <property type="entry name" value="POLYNUCLEOTIDYL TRANSFERASE, RIBONUCLEASE H-LIKE SUPERFAMILY PROTEIN"/>
    <property type="match status" value="1"/>
</dbReference>
<dbReference type="Pfam" id="PF13456">
    <property type="entry name" value="RVT_3"/>
    <property type="match status" value="1"/>
</dbReference>
<dbReference type="Proteomes" id="UP001281410">
    <property type="component" value="Unassembled WGS sequence"/>
</dbReference>
<accession>A0AAE0DSP7</accession>
<evidence type="ECO:0000259" key="1">
    <source>
        <dbReference type="Pfam" id="PF13456"/>
    </source>
</evidence>
<dbReference type="PANTHER" id="PTHR47074">
    <property type="entry name" value="BNAC02G40300D PROTEIN"/>
    <property type="match status" value="1"/>
</dbReference>
<protein>
    <recommendedName>
        <fullName evidence="1">RNase H type-1 domain-containing protein</fullName>
    </recommendedName>
</protein>
<name>A0AAE0DSP7_9ROSI</name>
<feature type="domain" description="RNase H type-1" evidence="1">
    <location>
        <begin position="37"/>
        <end position="122"/>
    </location>
</feature>
<dbReference type="Gene3D" id="3.30.420.10">
    <property type="entry name" value="Ribonuclease H-like superfamily/Ribonuclease H"/>
    <property type="match status" value="1"/>
</dbReference>
<organism evidence="2 3">
    <name type="scientific">Dipteronia sinensis</name>
    <dbReference type="NCBI Taxonomy" id="43782"/>
    <lineage>
        <taxon>Eukaryota</taxon>
        <taxon>Viridiplantae</taxon>
        <taxon>Streptophyta</taxon>
        <taxon>Embryophyta</taxon>
        <taxon>Tracheophyta</taxon>
        <taxon>Spermatophyta</taxon>
        <taxon>Magnoliopsida</taxon>
        <taxon>eudicotyledons</taxon>
        <taxon>Gunneridae</taxon>
        <taxon>Pentapetalae</taxon>
        <taxon>rosids</taxon>
        <taxon>malvids</taxon>
        <taxon>Sapindales</taxon>
        <taxon>Sapindaceae</taxon>
        <taxon>Hippocastanoideae</taxon>
        <taxon>Acereae</taxon>
        <taxon>Dipteronia</taxon>
    </lineage>
</organism>
<dbReference type="GO" id="GO:0004523">
    <property type="term" value="F:RNA-DNA hybrid ribonuclease activity"/>
    <property type="evidence" value="ECO:0007669"/>
    <property type="project" value="InterPro"/>
</dbReference>
<dbReference type="AlphaFoldDB" id="A0AAE0DSP7"/>
<proteinExistence type="predicted"/>
<dbReference type="EMBL" id="JANJYJ010000010">
    <property type="protein sequence ID" value="KAK3184756.1"/>
    <property type="molecule type" value="Genomic_DNA"/>
</dbReference>
<evidence type="ECO:0000313" key="3">
    <source>
        <dbReference type="Proteomes" id="UP001281410"/>
    </source>
</evidence>